<keyword evidence="6 10" id="KW-0662">Pyridine nucleotide biosynthesis</keyword>
<dbReference type="Proteomes" id="UP000316726">
    <property type="component" value="Chromosome 20"/>
</dbReference>
<dbReference type="PANTHER" id="PTHR42716">
    <property type="entry name" value="L-ASPARTATE OXIDASE"/>
    <property type="match status" value="1"/>
</dbReference>
<dbReference type="InterPro" id="IPR005288">
    <property type="entry name" value="NadB"/>
</dbReference>
<evidence type="ECO:0000256" key="6">
    <source>
        <dbReference type="ARBA" id="ARBA00022642"/>
    </source>
</evidence>
<evidence type="ECO:0000256" key="10">
    <source>
        <dbReference type="RuleBase" id="RU362049"/>
    </source>
</evidence>
<evidence type="ECO:0000256" key="3">
    <source>
        <dbReference type="ARBA" id="ARBA00008562"/>
    </source>
</evidence>
<keyword evidence="16" id="KW-1185">Reference proteome</keyword>
<dbReference type="OrthoDB" id="71672at2759"/>
<dbReference type="SUPFAM" id="SSF56425">
    <property type="entry name" value="Succinate dehydrogenase/fumarate reductase flavoprotein, catalytic domain"/>
    <property type="match status" value="1"/>
</dbReference>
<evidence type="ECO:0000256" key="8">
    <source>
        <dbReference type="ARBA" id="ARBA00023002"/>
    </source>
</evidence>
<comment type="pathway">
    <text evidence="2 10">Cofactor biosynthesis; NAD(+) biosynthesis; iminoaspartate from L-aspartate (oxidase route): step 1/1.</text>
</comment>
<dbReference type="EC" id="1.4.3.16" evidence="4 10"/>
<keyword evidence="5 10" id="KW-0285">Flavoprotein</keyword>
<evidence type="ECO:0000256" key="7">
    <source>
        <dbReference type="ARBA" id="ARBA00022827"/>
    </source>
</evidence>
<name>A0A5B8N2H4_9CHLO</name>
<comment type="subcellular location">
    <subcellularLocation>
        <location evidence="10">Plastid</location>
        <location evidence="10">Chloroplast</location>
    </subcellularLocation>
</comment>
<evidence type="ECO:0000256" key="4">
    <source>
        <dbReference type="ARBA" id="ARBA00012173"/>
    </source>
</evidence>
<keyword evidence="8 10" id="KW-0560">Oxidoreductase</keyword>
<dbReference type="EMBL" id="HBHL01005973">
    <property type="protein sequence ID" value="CAD9714980.1"/>
    <property type="molecule type" value="Transcribed_RNA"/>
</dbReference>
<dbReference type="NCBIfam" id="TIGR00551">
    <property type="entry name" value="nadB"/>
    <property type="match status" value="1"/>
</dbReference>
<dbReference type="FunFam" id="3.90.700.10:FF:000002">
    <property type="entry name" value="L-aspartate oxidase"/>
    <property type="match status" value="1"/>
</dbReference>
<comment type="cofactor">
    <cofactor evidence="1 10">
        <name>FAD</name>
        <dbReference type="ChEBI" id="CHEBI:57692"/>
    </cofactor>
</comment>
<dbReference type="Pfam" id="PF02910">
    <property type="entry name" value="Succ_DH_flav_C"/>
    <property type="match status" value="1"/>
</dbReference>
<feature type="compositionally biased region" description="Polar residues" evidence="11">
    <location>
        <begin position="52"/>
        <end position="69"/>
    </location>
</feature>
<dbReference type="InterPro" id="IPR027477">
    <property type="entry name" value="Succ_DH/fumarate_Rdtase_cat_sf"/>
</dbReference>
<accession>A0A5B8N2H4</accession>
<dbReference type="Gene3D" id="3.50.50.60">
    <property type="entry name" value="FAD/NAD(P)-binding domain"/>
    <property type="match status" value="1"/>
</dbReference>
<dbReference type="SUPFAM" id="SSF46977">
    <property type="entry name" value="Succinate dehydrogenase/fumarate reductase flavoprotein C-terminal domain"/>
    <property type="match status" value="1"/>
</dbReference>
<dbReference type="InterPro" id="IPR036188">
    <property type="entry name" value="FAD/NAD-bd_sf"/>
</dbReference>
<dbReference type="Gene3D" id="1.20.58.100">
    <property type="entry name" value="Fumarate reductase/succinate dehydrogenase flavoprotein-like, C-terminal domain"/>
    <property type="match status" value="1"/>
</dbReference>
<dbReference type="PANTHER" id="PTHR42716:SF2">
    <property type="entry name" value="L-ASPARTATE OXIDASE, CHLOROPLASTIC"/>
    <property type="match status" value="1"/>
</dbReference>
<dbReference type="SUPFAM" id="SSF51905">
    <property type="entry name" value="FAD/NAD(P)-binding domain"/>
    <property type="match status" value="1"/>
</dbReference>
<evidence type="ECO:0000313" key="15">
    <source>
        <dbReference type="EMBL" id="QDZ26070.1"/>
    </source>
</evidence>
<keyword evidence="7 10" id="KW-0274">FAD</keyword>
<dbReference type="GO" id="GO:0009435">
    <property type="term" value="P:NAD+ biosynthetic process"/>
    <property type="evidence" value="ECO:0007669"/>
    <property type="project" value="UniProtKB-UniPathway"/>
</dbReference>
<comment type="function">
    <text evidence="10">Catalyzes the oxidation of L-aspartate to iminoaspartate.</text>
</comment>
<dbReference type="InterPro" id="IPR015939">
    <property type="entry name" value="Fum_Rdtase/Succ_DH_flav-like_C"/>
</dbReference>
<feature type="region of interest" description="Disordered" evidence="11">
    <location>
        <begin position="204"/>
        <end position="227"/>
    </location>
</feature>
<comment type="catalytic activity">
    <reaction evidence="9 10">
        <text>L-aspartate + O2 = iminosuccinate + H2O2</text>
        <dbReference type="Rhea" id="RHEA:25876"/>
        <dbReference type="ChEBI" id="CHEBI:15379"/>
        <dbReference type="ChEBI" id="CHEBI:16240"/>
        <dbReference type="ChEBI" id="CHEBI:29991"/>
        <dbReference type="ChEBI" id="CHEBI:77875"/>
        <dbReference type="EC" id="1.4.3.16"/>
    </reaction>
</comment>
<feature type="domain" description="FAD-dependent oxidoreductase 2 FAD-binding" evidence="12">
    <location>
        <begin position="86"/>
        <end position="498"/>
    </location>
</feature>
<dbReference type="AlphaFoldDB" id="A0A5B8N2H4"/>
<organism evidence="15 16">
    <name type="scientific">Chloropicon primus</name>
    <dbReference type="NCBI Taxonomy" id="1764295"/>
    <lineage>
        <taxon>Eukaryota</taxon>
        <taxon>Viridiplantae</taxon>
        <taxon>Chlorophyta</taxon>
        <taxon>Chloropicophyceae</taxon>
        <taxon>Chloropicales</taxon>
        <taxon>Chloropicaceae</taxon>
        <taxon>Chloropicon</taxon>
    </lineage>
</organism>
<evidence type="ECO:0000256" key="11">
    <source>
        <dbReference type="SAM" id="MobiDB-lite"/>
    </source>
</evidence>
<evidence type="ECO:0000256" key="9">
    <source>
        <dbReference type="ARBA" id="ARBA00050942"/>
    </source>
</evidence>
<dbReference type="InterPro" id="IPR003953">
    <property type="entry name" value="FAD-dep_OxRdtase_2_FAD-bd"/>
</dbReference>
<dbReference type="InterPro" id="IPR037099">
    <property type="entry name" value="Fum_R/Succ_DH_flav-like_C_sf"/>
</dbReference>
<dbReference type="PRINTS" id="PR00368">
    <property type="entry name" value="FADPNR"/>
</dbReference>
<dbReference type="STRING" id="1764295.A0A5B8N2H4"/>
<evidence type="ECO:0000256" key="5">
    <source>
        <dbReference type="ARBA" id="ARBA00022630"/>
    </source>
</evidence>
<dbReference type="EMBL" id="CP031053">
    <property type="protein sequence ID" value="QDZ26070.1"/>
    <property type="molecule type" value="Genomic_DNA"/>
</dbReference>
<feature type="domain" description="Fumarate reductase/succinate dehydrogenase flavoprotein-like C-terminal" evidence="13">
    <location>
        <begin position="563"/>
        <end position="641"/>
    </location>
</feature>
<sequence length="657" mass="70922">MTCCRLSTRWVRRSAVRAKAAAETNSSANGRFKTPAGNEKAQALRGPKRRSLSASYRMSSEGGNHQMASKANDEGTLMVKPKACSLLILGSGVAGLTAALEAADLDCSVVVVTKSDVYEGSTKYAQGGVAAVMDTKKTKSGVIAEIQKLERDKEGDSVSHHVEDTMNAGCYLNDREAVEIMCREGPSQVKMLCKIGVPFTTKGSRTQVSSSRPKDLHLGKEGGHSHSRVVHAADTTGAAMMKALVVRVREHPNITVHENMFALDLITVPSEDGAICCGCDTIDLRTGAYRRFVSKCTVVATGGCGQIYPETTNPSVATGDGIAMAARAGAEVNNMEFIQFHPTSLYVGNQEQGEEALNSVFLISEAVRGAGAILRNAKGESFMSKYDVRADLAPRDIVARGIYDQMRLHDTSHVYLDATCLSREEARKEFPNISNHVESTLGIDMSEDWIPVVPAQHYACGGILTSIDGETNVKGLYAIGEAACTGVHGANRLASNSLLEGLVFGKRSVMKSMEYMQSVPQVALSDAEHAKLSSLRFFHDADISKEGPLCYLDDDATFSLMSAIQEIMWEHAGILRNDNDLSRGLEKVKVFKSCLEGFKGCSSMQHAQLINMATVAQLVLEGAVRRKRSAGLHHNVDRPEKALAEARSQLDVPSLEE</sequence>
<gene>
    <name evidence="15" type="ORF">A3770_20p85880</name>
    <name evidence="14" type="ORF">CPRI1469_LOCUS3834</name>
</gene>
<dbReference type="GO" id="GO:0009507">
    <property type="term" value="C:chloroplast"/>
    <property type="evidence" value="ECO:0007669"/>
    <property type="project" value="UniProtKB-SubCell"/>
</dbReference>
<comment type="similarity">
    <text evidence="3 10">Belongs to the FAD-dependent oxidoreductase 2 family. NadB subfamily.</text>
</comment>
<reference evidence="15 16" key="1">
    <citation type="submission" date="2018-07" db="EMBL/GenBank/DDBJ databases">
        <title>The complete nuclear genome of the prasinophyte Chloropicon primus (CCMP1205).</title>
        <authorList>
            <person name="Pombert J.-F."/>
            <person name="Otis C."/>
            <person name="Turmel M."/>
            <person name="Lemieux C."/>
        </authorList>
    </citation>
    <scope>NUCLEOTIDE SEQUENCE [LARGE SCALE GENOMIC DNA]</scope>
    <source>
        <strain evidence="15 16">CCMP1205</strain>
    </source>
</reference>
<feature type="compositionally biased region" description="Basic and acidic residues" evidence="11">
    <location>
        <begin position="212"/>
        <end position="224"/>
    </location>
</feature>
<evidence type="ECO:0000259" key="13">
    <source>
        <dbReference type="Pfam" id="PF02910"/>
    </source>
</evidence>
<dbReference type="Gene3D" id="3.90.700.10">
    <property type="entry name" value="Succinate dehydrogenase/fumarate reductase flavoprotein, catalytic domain"/>
    <property type="match status" value="1"/>
</dbReference>
<evidence type="ECO:0000313" key="14">
    <source>
        <dbReference type="EMBL" id="CAD9714980.1"/>
    </source>
</evidence>
<evidence type="ECO:0000256" key="2">
    <source>
        <dbReference type="ARBA" id="ARBA00004950"/>
    </source>
</evidence>
<evidence type="ECO:0000313" key="16">
    <source>
        <dbReference type="Proteomes" id="UP000316726"/>
    </source>
</evidence>
<dbReference type="GO" id="GO:0008734">
    <property type="term" value="F:L-aspartate oxidase activity"/>
    <property type="evidence" value="ECO:0007669"/>
    <property type="project" value="UniProtKB-UniRule"/>
</dbReference>
<protein>
    <recommendedName>
        <fullName evidence="4 10">L-aspartate oxidase</fullName>
        <ecNumber evidence="4 10">1.4.3.16</ecNumber>
    </recommendedName>
</protein>
<evidence type="ECO:0000256" key="1">
    <source>
        <dbReference type="ARBA" id="ARBA00001974"/>
    </source>
</evidence>
<dbReference type="UniPathway" id="UPA00253">
    <property type="reaction ID" value="UER00326"/>
</dbReference>
<evidence type="ECO:0000259" key="12">
    <source>
        <dbReference type="Pfam" id="PF00890"/>
    </source>
</evidence>
<reference evidence="14" key="2">
    <citation type="submission" date="2021-01" db="EMBL/GenBank/DDBJ databases">
        <authorList>
            <person name="Corre E."/>
            <person name="Pelletier E."/>
            <person name="Niang G."/>
            <person name="Scheremetjew M."/>
            <person name="Finn R."/>
            <person name="Kale V."/>
            <person name="Holt S."/>
            <person name="Cochrane G."/>
            <person name="Meng A."/>
            <person name="Brown T."/>
            <person name="Cohen L."/>
        </authorList>
    </citation>
    <scope>NUCLEOTIDE SEQUENCE</scope>
    <source>
        <strain evidence="14">CCMP1205</strain>
    </source>
</reference>
<feature type="region of interest" description="Disordered" evidence="11">
    <location>
        <begin position="21"/>
        <end position="69"/>
    </location>
</feature>
<dbReference type="Pfam" id="PF00890">
    <property type="entry name" value="FAD_binding_2"/>
    <property type="match status" value="1"/>
</dbReference>
<proteinExistence type="inferred from homology"/>